<dbReference type="AlphaFoldDB" id="A0A7Y0L2A3"/>
<dbReference type="InterPro" id="IPR036638">
    <property type="entry name" value="HLH_DNA-bd_sf"/>
</dbReference>
<dbReference type="InterPro" id="IPR018540">
    <property type="entry name" value="Spo0E-like"/>
</dbReference>
<accession>A0A7Y0L2A3</accession>
<dbReference type="RefSeq" id="WP_169096015.1">
    <property type="nucleotide sequence ID" value="NZ_JABBVZ010000003.1"/>
</dbReference>
<name>A0A7Y0L2A3_9FIRM</name>
<dbReference type="Proteomes" id="UP000533476">
    <property type="component" value="Unassembled WGS sequence"/>
</dbReference>
<proteinExistence type="predicted"/>
<evidence type="ECO:0000313" key="1">
    <source>
        <dbReference type="EMBL" id="NMP21060.1"/>
    </source>
</evidence>
<reference evidence="1 2" key="1">
    <citation type="submission" date="2020-04" db="EMBL/GenBank/DDBJ databases">
        <authorList>
            <person name="Zhang R."/>
            <person name="Schippers A."/>
        </authorList>
    </citation>
    <scope>NUCLEOTIDE SEQUENCE [LARGE SCALE GENOMIC DNA]</scope>
    <source>
        <strain evidence="1 2">DSM 109850</strain>
    </source>
</reference>
<protein>
    <submittedName>
        <fullName evidence="1">Aspartyl-phosphate phosphatase Spo0E family protein</fullName>
    </submittedName>
</protein>
<dbReference type="InterPro" id="IPR037208">
    <property type="entry name" value="Spo0E-like_sf"/>
</dbReference>
<comment type="caution">
    <text evidence="1">The sequence shown here is derived from an EMBL/GenBank/DDBJ whole genome shotgun (WGS) entry which is preliminary data.</text>
</comment>
<sequence>MSGRWVHDGRVAQLRQELERAVKETGSLTHERVLRISILLDRAILAYFQQEECRSDSSGN</sequence>
<keyword evidence="2" id="KW-1185">Reference proteome</keyword>
<dbReference type="Pfam" id="PF09388">
    <property type="entry name" value="SpoOE-like"/>
    <property type="match status" value="1"/>
</dbReference>
<dbReference type="EMBL" id="JABBVZ010000003">
    <property type="protein sequence ID" value="NMP21060.1"/>
    <property type="molecule type" value="Genomic_DNA"/>
</dbReference>
<evidence type="ECO:0000313" key="2">
    <source>
        <dbReference type="Proteomes" id="UP000533476"/>
    </source>
</evidence>
<dbReference type="GO" id="GO:0043937">
    <property type="term" value="P:regulation of sporulation"/>
    <property type="evidence" value="ECO:0007669"/>
    <property type="project" value="InterPro"/>
</dbReference>
<gene>
    <name evidence="1" type="ORF">HIJ39_01645</name>
</gene>
<dbReference type="SUPFAM" id="SSF140500">
    <property type="entry name" value="BAS1536-like"/>
    <property type="match status" value="1"/>
</dbReference>
<dbReference type="GO" id="GO:0046983">
    <property type="term" value="F:protein dimerization activity"/>
    <property type="evidence" value="ECO:0007669"/>
    <property type="project" value="InterPro"/>
</dbReference>
<organism evidence="1 2">
    <name type="scientific">Sulfobacillus harzensis</name>
    <dbReference type="NCBI Taxonomy" id="2729629"/>
    <lineage>
        <taxon>Bacteria</taxon>
        <taxon>Bacillati</taxon>
        <taxon>Bacillota</taxon>
        <taxon>Clostridia</taxon>
        <taxon>Eubacteriales</taxon>
        <taxon>Clostridiales Family XVII. Incertae Sedis</taxon>
        <taxon>Sulfobacillus</taxon>
    </lineage>
</organism>
<dbReference type="Gene3D" id="4.10.280.10">
    <property type="entry name" value="Helix-loop-helix DNA-binding domain"/>
    <property type="match status" value="1"/>
</dbReference>